<organism evidence="2 3">
    <name type="scientific">Halobacillus andaensis</name>
    <dbReference type="NCBI Taxonomy" id="1176239"/>
    <lineage>
        <taxon>Bacteria</taxon>
        <taxon>Bacillati</taxon>
        <taxon>Bacillota</taxon>
        <taxon>Bacilli</taxon>
        <taxon>Bacillales</taxon>
        <taxon>Bacillaceae</taxon>
        <taxon>Halobacillus</taxon>
    </lineage>
</organism>
<evidence type="ECO:0000313" key="3">
    <source>
        <dbReference type="Proteomes" id="UP000660110"/>
    </source>
</evidence>
<dbReference type="SUPFAM" id="SSF56112">
    <property type="entry name" value="Protein kinase-like (PK-like)"/>
    <property type="match status" value="1"/>
</dbReference>
<keyword evidence="3" id="KW-1185">Reference proteome</keyword>
<gene>
    <name evidence="2" type="ORF">GCM10010954_01740</name>
</gene>
<proteinExistence type="predicted"/>
<dbReference type="AlphaFoldDB" id="A0A917AZ58"/>
<dbReference type="InterPro" id="IPR011009">
    <property type="entry name" value="Kinase-like_dom_sf"/>
</dbReference>
<dbReference type="Gene3D" id="3.90.1200.10">
    <property type="match status" value="1"/>
</dbReference>
<name>A0A917AZ58_HALAA</name>
<evidence type="ECO:0000313" key="2">
    <source>
        <dbReference type="EMBL" id="GGF06930.1"/>
    </source>
</evidence>
<dbReference type="EMBL" id="BMEL01000001">
    <property type="protein sequence ID" value="GGF06930.1"/>
    <property type="molecule type" value="Genomic_DNA"/>
</dbReference>
<sequence length="320" mass="38561">MTPNLNKGDSYTDRLFKWLGNRKALHVKKMVEIKPKIYKIWVGNRCYLLKGYRRSNILLQQMDFFQNWKHASELAAAPTAFPTGEMSVSKLGCEWGLFPWIEGRHADFDKKEDRLKVYSCLRQFHRTSKGVQVLSIPRDPLYIKWERRLEQFKTTQEVFITYNKKSFFEEVYTTTERLLYTFSLFPWGEMEKDSWVKQQWLHGDVAHHNFIVDTSNRIKMIDFDLLHVGPRVYDEIQLAHRYLPFLEHKKTSFFQLFHQVEYPQIWLSGILVPADLIREWLYGYNKYRRGDGSLSSHLDKFEEAWSRRKLFVRYTEFMLR</sequence>
<feature type="domain" description="Aminoglycoside phosphotransferase" evidence="1">
    <location>
        <begin position="38"/>
        <end position="236"/>
    </location>
</feature>
<dbReference type="Proteomes" id="UP000660110">
    <property type="component" value="Unassembled WGS sequence"/>
</dbReference>
<dbReference type="RefSeq" id="WP_188375577.1">
    <property type="nucleotide sequence ID" value="NZ_BMEL01000001.1"/>
</dbReference>
<reference evidence="2" key="2">
    <citation type="submission" date="2020-09" db="EMBL/GenBank/DDBJ databases">
        <authorList>
            <person name="Sun Q."/>
            <person name="Zhou Y."/>
        </authorList>
    </citation>
    <scope>NUCLEOTIDE SEQUENCE</scope>
    <source>
        <strain evidence="2">CGMCC 1.12153</strain>
    </source>
</reference>
<dbReference type="Pfam" id="PF01636">
    <property type="entry name" value="APH"/>
    <property type="match status" value="1"/>
</dbReference>
<reference evidence="2" key="1">
    <citation type="journal article" date="2014" name="Int. J. Syst. Evol. Microbiol.">
        <title>Complete genome sequence of Corynebacterium casei LMG S-19264T (=DSM 44701T), isolated from a smear-ripened cheese.</title>
        <authorList>
            <consortium name="US DOE Joint Genome Institute (JGI-PGF)"/>
            <person name="Walter F."/>
            <person name="Albersmeier A."/>
            <person name="Kalinowski J."/>
            <person name="Ruckert C."/>
        </authorList>
    </citation>
    <scope>NUCLEOTIDE SEQUENCE</scope>
    <source>
        <strain evidence="2">CGMCC 1.12153</strain>
    </source>
</reference>
<accession>A0A917AZ58</accession>
<dbReference type="InterPro" id="IPR002575">
    <property type="entry name" value="Aminoglycoside_PTrfase"/>
</dbReference>
<comment type="caution">
    <text evidence="2">The sequence shown here is derived from an EMBL/GenBank/DDBJ whole genome shotgun (WGS) entry which is preliminary data.</text>
</comment>
<protein>
    <recommendedName>
        <fullName evidence="1">Aminoglycoside phosphotransferase domain-containing protein</fullName>
    </recommendedName>
</protein>
<evidence type="ECO:0000259" key="1">
    <source>
        <dbReference type="Pfam" id="PF01636"/>
    </source>
</evidence>